<gene>
    <name evidence="6" type="ORF">TWF694_008830</name>
</gene>
<feature type="region of interest" description="Disordered" evidence="5">
    <location>
        <begin position="1"/>
        <end position="44"/>
    </location>
</feature>
<dbReference type="GO" id="GO:0006396">
    <property type="term" value="P:RNA processing"/>
    <property type="evidence" value="ECO:0007669"/>
    <property type="project" value="InterPro"/>
</dbReference>
<feature type="compositionally biased region" description="Basic residues" evidence="5">
    <location>
        <begin position="184"/>
        <end position="204"/>
    </location>
</feature>
<evidence type="ECO:0008006" key="8">
    <source>
        <dbReference type="Google" id="ProtNLM"/>
    </source>
</evidence>
<evidence type="ECO:0000256" key="1">
    <source>
        <dbReference type="ARBA" id="ARBA00004123"/>
    </source>
</evidence>
<keyword evidence="3" id="KW-0677">Repeat</keyword>
<evidence type="ECO:0000313" key="6">
    <source>
        <dbReference type="EMBL" id="KAK6539997.1"/>
    </source>
</evidence>
<accession>A0AAV9XEI0</accession>
<keyword evidence="4" id="KW-0539">Nucleus</keyword>
<dbReference type="PANTHER" id="PTHR13471">
    <property type="entry name" value="TETRATRICOPEPTIDE-LIKE HELICAL"/>
    <property type="match status" value="1"/>
</dbReference>
<reference evidence="6 7" key="1">
    <citation type="submission" date="2019-10" db="EMBL/GenBank/DDBJ databases">
        <authorList>
            <person name="Palmer J.M."/>
        </authorList>
    </citation>
    <scope>NUCLEOTIDE SEQUENCE [LARGE SCALE GENOMIC DNA]</scope>
    <source>
        <strain evidence="6 7">TWF694</strain>
    </source>
</reference>
<feature type="compositionally biased region" description="Basic and acidic residues" evidence="5">
    <location>
        <begin position="161"/>
        <end position="183"/>
    </location>
</feature>
<evidence type="ECO:0000256" key="4">
    <source>
        <dbReference type="ARBA" id="ARBA00023242"/>
    </source>
</evidence>
<dbReference type="AlphaFoldDB" id="A0AAV9XEI0"/>
<dbReference type="InterPro" id="IPR003107">
    <property type="entry name" value="HAT"/>
</dbReference>
<dbReference type="Pfam" id="PF08424">
    <property type="entry name" value="NRDE-2"/>
    <property type="match status" value="1"/>
</dbReference>
<dbReference type="SUPFAM" id="SSF48452">
    <property type="entry name" value="TPR-like"/>
    <property type="match status" value="2"/>
</dbReference>
<feature type="region of interest" description="Disordered" evidence="5">
    <location>
        <begin position="57"/>
        <end position="214"/>
    </location>
</feature>
<keyword evidence="7" id="KW-1185">Reference proteome</keyword>
<name>A0AAV9XEI0_9PEZI</name>
<comment type="subcellular location">
    <subcellularLocation>
        <location evidence="1">Nucleus</location>
    </subcellularLocation>
</comment>
<feature type="compositionally biased region" description="Polar residues" evidence="5">
    <location>
        <begin position="15"/>
        <end position="38"/>
    </location>
</feature>
<dbReference type="GO" id="GO:0031048">
    <property type="term" value="P:regulatory ncRNA-mediated heterochromatin formation"/>
    <property type="evidence" value="ECO:0007669"/>
    <property type="project" value="TreeGrafter"/>
</dbReference>
<dbReference type="Gene3D" id="1.25.40.10">
    <property type="entry name" value="Tetratricopeptide repeat domain"/>
    <property type="match status" value="2"/>
</dbReference>
<comment type="similarity">
    <text evidence="2">Belongs to the NRDE2 family.</text>
</comment>
<feature type="compositionally biased region" description="Basic and acidic residues" evidence="5">
    <location>
        <begin position="113"/>
        <end position="122"/>
    </location>
</feature>
<proteinExistence type="inferred from homology"/>
<evidence type="ECO:0000256" key="3">
    <source>
        <dbReference type="ARBA" id="ARBA00022737"/>
    </source>
</evidence>
<dbReference type="EMBL" id="JAVHJO010000005">
    <property type="protein sequence ID" value="KAK6539997.1"/>
    <property type="molecule type" value="Genomic_DNA"/>
</dbReference>
<dbReference type="GO" id="GO:1902369">
    <property type="term" value="P:negative regulation of RNA catabolic process"/>
    <property type="evidence" value="ECO:0007669"/>
    <property type="project" value="TreeGrafter"/>
</dbReference>
<evidence type="ECO:0000256" key="2">
    <source>
        <dbReference type="ARBA" id="ARBA00009265"/>
    </source>
</evidence>
<comment type="caution">
    <text evidence="6">The sequence shown here is derived from an EMBL/GenBank/DDBJ whole genome shotgun (WGS) entry which is preliminary data.</text>
</comment>
<dbReference type="PANTHER" id="PTHR13471:SF0">
    <property type="entry name" value="NUCLEAR EXOSOME REGULATOR NRDE2"/>
    <property type="match status" value="1"/>
</dbReference>
<sequence>MHRQLSNKALAFPESENTNFDRSQVASAKSVDSSTLHQPSPSSFFFPSKFTLSHFIGTHRMASPSPETDESKSTHAKKVPQFKSYVAPTANSKPAPKFSSFKPPASSSSSSKPRSEEHTRREDRHHRRGEQDLERTNHDRRRSHREHDKDDRHRRHRSRDRGRERDPESRSKYSDIKDRSTDKSHRRRHHNHSRSRSRSKSPRRKRDDVVTLRAPTRDSDILPWDTPTQLYLVDTKGDPHNVTYGTIHRYNIPKYWRYGKDRVVGLGRNMKIESDKGDGKGVVITKSNGRRIDERSKGWEYAMEESRQLRVKIAGDEEAKGFVEGWSFVEFPGKARERKRSEEEDDFEEGRNYRSIEGMQKGSGVEPEEDLEEVGSSEDEIAAFDADIKERTIMLSRLVDTEPKNIDAWFSLMEHQEVIVYGSKEKRRRKVRQGERQSLEEVKLGILEKALAKNEGNTRILLAYMKIAGGIWDPPKVKAKWEDMLSKNSTIIELWQGYINFRQADFVSFKYKECLQVYEDCIAKLRGRILRYGSEESEKATLESILLYIITRATTYMDQAGYSELSVGIWQGILEINSSSPGTFTSRPASLTAHEQMLDSFGAFWDSEVLRIGETKAKGWAAYSDEDIGDFADPKDLPDDYAPGDQLDLADPDFFGAWLDKEKVLMGKLPARTTDEIEEDDPFRVILFTDVRPFLWKFQSPVAKSNVGDAFIAFAGMVVPTCYQNDVFFRTDLVKASEGNLAKWFWHDVDSADVKLITWVDGLPMESERRDRVTRNPFLFHSGDVPLSPETLVPSSWWFSSVEVPDPKSERLDFCIAMLKEYVLRVLDERLALIHFAIELRRNPSNNKKIAKQLLKKYSDSLKLWNTYAMSEVAQGSKDTAKGVYQTALKMSAGFSNDQQKFAIELWRSWIWNEVDEGHNEGALDLLLAVPDGYAAIGKKTERSPASLLKTRRFLEEQLHRAYSQQDPATKVAYAELQALFSYLSTEEKSPTVFLKPLEDLIIDAEERANNSHLEQIYMSKARLFYHYALAARPYKAAVFRTFLESATKKFPDNTAFLSLFMWNESRSKIEYRIRTLLVPETQSEERLGSVTKWTFSIWAEMQMSTGRKINANAIRSLFEKAVESERTKFSIQLWILYLKFEVRQSQPGRAKDVFFRAVRACPWSKDIILSGFKWLRSILDFGEMRKVYGVMQEKELRVHVDIEELLEEWDKDSMKGGNGRTSIIGGGVTHRITLPDDEDSDMEGA</sequence>
<protein>
    <recommendedName>
        <fullName evidence="8">DUF1740-domain-containing protein</fullName>
    </recommendedName>
</protein>
<feature type="compositionally biased region" description="Low complexity" evidence="5">
    <location>
        <begin position="92"/>
        <end position="112"/>
    </location>
</feature>
<evidence type="ECO:0000313" key="7">
    <source>
        <dbReference type="Proteomes" id="UP001365542"/>
    </source>
</evidence>
<organism evidence="6 7">
    <name type="scientific">Orbilia ellipsospora</name>
    <dbReference type="NCBI Taxonomy" id="2528407"/>
    <lineage>
        <taxon>Eukaryota</taxon>
        <taxon>Fungi</taxon>
        <taxon>Dikarya</taxon>
        <taxon>Ascomycota</taxon>
        <taxon>Pezizomycotina</taxon>
        <taxon>Orbiliomycetes</taxon>
        <taxon>Orbiliales</taxon>
        <taxon>Orbiliaceae</taxon>
        <taxon>Orbilia</taxon>
    </lineage>
</organism>
<dbReference type="InterPro" id="IPR013633">
    <property type="entry name" value="NRDE-2"/>
</dbReference>
<evidence type="ECO:0000256" key="5">
    <source>
        <dbReference type="SAM" id="MobiDB-lite"/>
    </source>
</evidence>
<feature type="region of interest" description="Disordered" evidence="5">
    <location>
        <begin position="337"/>
        <end position="377"/>
    </location>
</feature>
<dbReference type="Proteomes" id="UP001365542">
    <property type="component" value="Unassembled WGS sequence"/>
</dbReference>
<feature type="compositionally biased region" description="Acidic residues" evidence="5">
    <location>
        <begin position="366"/>
        <end position="377"/>
    </location>
</feature>
<dbReference type="GO" id="GO:0071013">
    <property type="term" value="C:catalytic step 2 spliceosome"/>
    <property type="evidence" value="ECO:0007669"/>
    <property type="project" value="TreeGrafter"/>
</dbReference>
<feature type="compositionally biased region" description="Basic and acidic residues" evidence="5">
    <location>
        <begin position="205"/>
        <end position="214"/>
    </location>
</feature>
<dbReference type="SMART" id="SM00386">
    <property type="entry name" value="HAT"/>
    <property type="match status" value="5"/>
</dbReference>
<dbReference type="InterPro" id="IPR011990">
    <property type="entry name" value="TPR-like_helical_dom_sf"/>
</dbReference>